<dbReference type="EMBL" id="KI394757">
    <property type="protein sequence ID" value="ERN01713.1"/>
    <property type="molecule type" value="Genomic_DNA"/>
</dbReference>
<feature type="non-terminal residue" evidence="1">
    <location>
        <position position="72"/>
    </location>
</feature>
<reference evidence="2" key="1">
    <citation type="journal article" date="2013" name="Science">
        <title>The Amborella genome and the evolution of flowering plants.</title>
        <authorList>
            <consortium name="Amborella Genome Project"/>
        </authorList>
    </citation>
    <scope>NUCLEOTIDE SEQUENCE [LARGE SCALE GENOMIC DNA]</scope>
</reference>
<dbReference type="Proteomes" id="UP000017836">
    <property type="component" value="Unassembled WGS sequence"/>
</dbReference>
<accession>W1P1D0</accession>
<sequence>MAVHWEISLVDGEANKLHLCFPLSNMLLFYVLCKGCQLVRVGVCSSSIVSAFPGASGDVPNKTARGCNINTG</sequence>
<evidence type="ECO:0000313" key="1">
    <source>
        <dbReference type="EMBL" id="ERN01713.1"/>
    </source>
</evidence>
<proteinExistence type="predicted"/>
<gene>
    <name evidence="1" type="ORF">AMTR_s00090p00182470</name>
</gene>
<dbReference type="Gramene" id="ERN01713">
    <property type="protein sequence ID" value="ERN01713"/>
    <property type="gene ID" value="AMTR_s00090p00182470"/>
</dbReference>
<protein>
    <submittedName>
        <fullName evidence="1">Uncharacterized protein</fullName>
    </submittedName>
</protein>
<keyword evidence="2" id="KW-1185">Reference proteome</keyword>
<dbReference type="HOGENOM" id="CLU_2729678_0_0_1"/>
<dbReference type="AlphaFoldDB" id="W1P1D0"/>
<evidence type="ECO:0000313" key="2">
    <source>
        <dbReference type="Proteomes" id="UP000017836"/>
    </source>
</evidence>
<organism evidence="1 2">
    <name type="scientific">Amborella trichopoda</name>
    <dbReference type="NCBI Taxonomy" id="13333"/>
    <lineage>
        <taxon>Eukaryota</taxon>
        <taxon>Viridiplantae</taxon>
        <taxon>Streptophyta</taxon>
        <taxon>Embryophyta</taxon>
        <taxon>Tracheophyta</taxon>
        <taxon>Spermatophyta</taxon>
        <taxon>Magnoliopsida</taxon>
        <taxon>Amborellales</taxon>
        <taxon>Amborellaceae</taxon>
        <taxon>Amborella</taxon>
    </lineage>
</organism>
<name>W1P1D0_AMBTC</name>